<accession>A0AAU7VRX1</accession>
<comment type="similarity">
    <text evidence="1">Belongs to the ParD antitoxin family.</text>
</comment>
<dbReference type="EMBL" id="CP158357">
    <property type="protein sequence ID" value="XBX76928.1"/>
    <property type="molecule type" value="Genomic_DNA"/>
</dbReference>
<dbReference type="PANTHER" id="PTHR36582:SF2">
    <property type="entry name" value="ANTITOXIN PARD"/>
    <property type="match status" value="1"/>
</dbReference>
<dbReference type="InterPro" id="IPR013321">
    <property type="entry name" value="Arc_rbn_hlx_hlx"/>
</dbReference>
<sequence length="80" mass="9074">MATMNISLPDALKEFVETQVSERGYGNSSEFVRDLIRHEQSRSQLRAMIVDGMTSGQGSEVDEHYFERLRDRIRAAAPDA</sequence>
<dbReference type="SUPFAM" id="SSF47598">
    <property type="entry name" value="Ribbon-helix-helix"/>
    <property type="match status" value="1"/>
</dbReference>
<dbReference type="InterPro" id="IPR010985">
    <property type="entry name" value="Ribbon_hlx_hlx"/>
</dbReference>
<name>A0AAU7VRX1_9MICO</name>
<protein>
    <submittedName>
        <fullName evidence="2">Type II toxin-antitoxin system ParD family antitoxin</fullName>
    </submittedName>
</protein>
<reference evidence="2" key="1">
    <citation type="submission" date="2024-06" db="EMBL/GenBank/DDBJ databases">
        <title>Draft genome sequence of Microbacterium sp. strain A8/3-1, isolated from Oxytropis tragacanthoides Fisch. ex DC. Root nodules in the Altai region of Russia.</title>
        <authorList>
            <person name="Sazanova A."/>
            <person name="Guro P."/>
            <person name="Kuznetsova I."/>
            <person name="Belimov A."/>
            <person name="Safronova V."/>
        </authorList>
    </citation>
    <scope>NUCLEOTIDE SEQUENCE</scope>
    <source>
        <strain evidence="2">A8/3-1</strain>
    </source>
</reference>
<dbReference type="InterPro" id="IPR022789">
    <property type="entry name" value="ParD"/>
</dbReference>
<dbReference type="Pfam" id="PF03693">
    <property type="entry name" value="ParD_antitoxin"/>
    <property type="match status" value="1"/>
</dbReference>
<proteinExistence type="inferred from homology"/>
<evidence type="ECO:0000313" key="2">
    <source>
        <dbReference type="EMBL" id="XBX76928.1"/>
    </source>
</evidence>
<evidence type="ECO:0000256" key="1">
    <source>
        <dbReference type="ARBA" id="ARBA00008580"/>
    </source>
</evidence>
<dbReference type="Gene3D" id="1.10.1220.10">
    <property type="entry name" value="Met repressor-like"/>
    <property type="match status" value="1"/>
</dbReference>
<dbReference type="GO" id="GO:0006355">
    <property type="term" value="P:regulation of DNA-templated transcription"/>
    <property type="evidence" value="ECO:0007669"/>
    <property type="project" value="InterPro"/>
</dbReference>
<gene>
    <name evidence="2" type="ORF">ABS642_13505</name>
</gene>
<organism evidence="2">
    <name type="scientific">Microbacterium sp. A8/3-1</name>
    <dbReference type="NCBI Taxonomy" id="3160749"/>
    <lineage>
        <taxon>Bacteria</taxon>
        <taxon>Bacillati</taxon>
        <taxon>Actinomycetota</taxon>
        <taxon>Actinomycetes</taxon>
        <taxon>Micrococcales</taxon>
        <taxon>Microbacteriaceae</taxon>
        <taxon>Microbacterium</taxon>
    </lineage>
</organism>
<dbReference type="NCBIfam" id="TIGR02606">
    <property type="entry name" value="antidote_CC2985"/>
    <property type="match status" value="1"/>
</dbReference>
<dbReference type="AlphaFoldDB" id="A0AAU7VRX1"/>
<dbReference type="CDD" id="cd22231">
    <property type="entry name" value="RHH_NikR_HicB-like"/>
    <property type="match status" value="1"/>
</dbReference>
<dbReference type="PANTHER" id="PTHR36582">
    <property type="entry name" value="ANTITOXIN PARD"/>
    <property type="match status" value="1"/>
</dbReference>
<dbReference type="RefSeq" id="WP_350350501.1">
    <property type="nucleotide sequence ID" value="NZ_CP158357.1"/>
</dbReference>